<keyword evidence="3 4" id="KW-0472">Membrane</keyword>
<feature type="transmembrane region" description="Helical" evidence="4">
    <location>
        <begin position="342"/>
        <end position="365"/>
    </location>
</feature>
<name>A0A9X3DT32_9GAMM</name>
<comment type="caution">
    <text evidence="6">The sequence shown here is derived from an EMBL/GenBank/DDBJ whole genome shotgun (WGS) entry which is preliminary data.</text>
</comment>
<dbReference type="InterPro" id="IPR020846">
    <property type="entry name" value="MFS_dom"/>
</dbReference>
<feature type="transmembrane region" description="Helical" evidence="4">
    <location>
        <begin position="280"/>
        <end position="297"/>
    </location>
</feature>
<feature type="transmembrane region" description="Helical" evidence="4">
    <location>
        <begin position="76"/>
        <end position="96"/>
    </location>
</feature>
<dbReference type="Pfam" id="PF07690">
    <property type="entry name" value="MFS_1"/>
    <property type="match status" value="1"/>
</dbReference>
<dbReference type="Proteomes" id="UP001146019">
    <property type="component" value="Unassembled WGS sequence"/>
</dbReference>
<dbReference type="InterPro" id="IPR011701">
    <property type="entry name" value="MFS"/>
</dbReference>
<dbReference type="EMBL" id="JAPKMY010000004">
    <property type="protein sequence ID" value="MCX5468004.1"/>
    <property type="molecule type" value="Genomic_DNA"/>
</dbReference>
<keyword evidence="2 4" id="KW-1133">Transmembrane helix</keyword>
<feature type="transmembrane region" description="Helical" evidence="4">
    <location>
        <begin position="303"/>
        <end position="321"/>
    </location>
</feature>
<dbReference type="GO" id="GO:0022857">
    <property type="term" value="F:transmembrane transporter activity"/>
    <property type="evidence" value="ECO:0007669"/>
    <property type="project" value="InterPro"/>
</dbReference>
<keyword evidence="1 4" id="KW-0812">Transmembrane</keyword>
<dbReference type="PROSITE" id="PS50850">
    <property type="entry name" value="MFS"/>
    <property type="match status" value="1"/>
</dbReference>
<dbReference type="RefSeq" id="WP_266130238.1">
    <property type="nucleotide sequence ID" value="NZ_JAPKMY010000004.1"/>
</dbReference>
<dbReference type="SUPFAM" id="SSF103473">
    <property type="entry name" value="MFS general substrate transporter"/>
    <property type="match status" value="1"/>
</dbReference>
<keyword evidence="7" id="KW-1185">Reference proteome</keyword>
<evidence type="ECO:0000259" key="5">
    <source>
        <dbReference type="PROSITE" id="PS50850"/>
    </source>
</evidence>
<accession>A0A9X3DT32</accession>
<evidence type="ECO:0000256" key="3">
    <source>
        <dbReference type="ARBA" id="ARBA00023136"/>
    </source>
</evidence>
<dbReference type="GO" id="GO:0005886">
    <property type="term" value="C:plasma membrane"/>
    <property type="evidence" value="ECO:0007669"/>
    <property type="project" value="TreeGrafter"/>
</dbReference>
<feature type="domain" description="Major facilitator superfamily (MFS) profile" evidence="5">
    <location>
        <begin position="1"/>
        <end position="395"/>
    </location>
</feature>
<feature type="transmembrane region" description="Helical" evidence="4">
    <location>
        <begin position="164"/>
        <end position="184"/>
    </location>
</feature>
<feature type="transmembrane region" description="Helical" evidence="4">
    <location>
        <begin position="102"/>
        <end position="120"/>
    </location>
</feature>
<feature type="transmembrane region" description="Helical" evidence="4">
    <location>
        <begin position="249"/>
        <end position="268"/>
    </location>
</feature>
<evidence type="ECO:0000256" key="4">
    <source>
        <dbReference type="SAM" id="Phobius"/>
    </source>
</evidence>
<organism evidence="6 7">
    <name type="scientific">Acinetobacter nematophilus</name>
    <dbReference type="NCBI Taxonomy" id="2994642"/>
    <lineage>
        <taxon>Bacteria</taxon>
        <taxon>Pseudomonadati</taxon>
        <taxon>Pseudomonadota</taxon>
        <taxon>Gammaproteobacteria</taxon>
        <taxon>Moraxellales</taxon>
        <taxon>Moraxellaceae</taxon>
        <taxon>Acinetobacter</taxon>
    </lineage>
</organism>
<dbReference type="InterPro" id="IPR036259">
    <property type="entry name" value="MFS_trans_sf"/>
</dbReference>
<feature type="transmembrane region" description="Helical" evidence="4">
    <location>
        <begin position="132"/>
        <end position="152"/>
    </location>
</feature>
<evidence type="ECO:0000313" key="6">
    <source>
        <dbReference type="EMBL" id="MCX5468004.1"/>
    </source>
</evidence>
<gene>
    <name evidence="6" type="ORF">OSH00_09625</name>
</gene>
<proteinExistence type="predicted"/>
<feature type="transmembrane region" description="Helical" evidence="4">
    <location>
        <begin position="216"/>
        <end position="237"/>
    </location>
</feature>
<dbReference type="PANTHER" id="PTHR23521">
    <property type="entry name" value="TRANSPORTER MFS SUPERFAMILY"/>
    <property type="match status" value="1"/>
</dbReference>
<feature type="transmembrane region" description="Helical" evidence="4">
    <location>
        <begin position="7"/>
        <end position="27"/>
    </location>
</feature>
<sequence length="401" mass="44222">MLKYLRTYCIVTISVAQLFGTSLWFSANSAAFDLMHEWNINISDIGLLTNAVQTGFILGTLLIALLGIADRYKASVIFSYSALFGGLFNLCFAWLASNIYEALIFRFFVGVSLAGIYPIGMKLMIEWAPEKAGQALSVLVAMLTLGTALPYAFNSISTDLPWRYIISTSTFLAFFAGILIFSLGDKPRIQGEQKLKKASPFVHFSAFKNPRFQAAAIGYFGHMWELYTFWTLVPLIIVQTQINEHFKNFNLSILVFTVISVGALGCILGGMLTQYVHNRIIALSALALSGFCCFMYALGWEILPAWALFTILIVWGISVVADSPQFSALSAQACRPEQLGSALALQNSIGFLLTIVSIGISTYAFDRIGVNAVWIMLIGPIIGIMGYLKFDQKTLNTSRKL</sequence>
<protein>
    <submittedName>
        <fullName evidence="6">MFS transporter</fullName>
    </submittedName>
</protein>
<evidence type="ECO:0000313" key="7">
    <source>
        <dbReference type="Proteomes" id="UP001146019"/>
    </source>
</evidence>
<feature type="transmembrane region" description="Helical" evidence="4">
    <location>
        <begin position="47"/>
        <end position="69"/>
    </location>
</feature>
<reference evidence="6" key="1">
    <citation type="submission" date="2022-11" db="EMBL/GenBank/DDBJ databases">
        <title>Biodiversity and phylogenetic relationships of bacteria.</title>
        <authorList>
            <person name="Machado R.A.R."/>
            <person name="Bhat A."/>
            <person name="Loulou A."/>
            <person name="Kallel S."/>
        </authorList>
    </citation>
    <scope>NUCLEOTIDE SEQUENCE</scope>
    <source>
        <strain evidence="6">A-IN1</strain>
    </source>
</reference>
<feature type="transmembrane region" description="Helical" evidence="4">
    <location>
        <begin position="371"/>
        <end position="390"/>
    </location>
</feature>
<dbReference type="PANTHER" id="PTHR23521:SF3">
    <property type="entry name" value="MFS TRANSPORTER"/>
    <property type="match status" value="1"/>
</dbReference>
<dbReference type="AlphaFoldDB" id="A0A9X3DT32"/>
<evidence type="ECO:0000256" key="1">
    <source>
        <dbReference type="ARBA" id="ARBA00022692"/>
    </source>
</evidence>
<evidence type="ECO:0000256" key="2">
    <source>
        <dbReference type="ARBA" id="ARBA00022989"/>
    </source>
</evidence>
<dbReference type="Gene3D" id="1.20.1250.20">
    <property type="entry name" value="MFS general substrate transporter like domains"/>
    <property type="match status" value="1"/>
</dbReference>